<dbReference type="CDD" id="cd02248">
    <property type="entry name" value="Peptidase_C1A"/>
    <property type="match status" value="1"/>
</dbReference>
<evidence type="ECO:0000256" key="4">
    <source>
        <dbReference type="ARBA" id="ARBA00022801"/>
    </source>
</evidence>
<dbReference type="FunFam" id="3.90.70.10:FF:000067">
    <property type="entry name" value="Senescence-specific cysteine protease"/>
    <property type="match status" value="1"/>
</dbReference>
<dbReference type="InterPro" id="IPR013128">
    <property type="entry name" value="Peptidase_C1A"/>
</dbReference>
<gene>
    <name evidence="8" type="ORF">GIB67_022030</name>
</gene>
<dbReference type="GO" id="GO:0006508">
    <property type="term" value="P:proteolysis"/>
    <property type="evidence" value="ECO:0007669"/>
    <property type="project" value="UniProtKB-KW"/>
</dbReference>
<comment type="similarity">
    <text evidence="1">Belongs to the peptidase C1 family.</text>
</comment>
<dbReference type="Pfam" id="PF00112">
    <property type="entry name" value="Peptidase_C1"/>
    <property type="match status" value="1"/>
</dbReference>
<keyword evidence="9" id="KW-1185">Reference proteome</keyword>
<keyword evidence="5" id="KW-0788">Thiol protease</keyword>
<organism evidence="8 9">
    <name type="scientific">Kingdonia uniflora</name>
    <dbReference type="NCBI Taxonomy" id="39325"/>
    <lineage>
        <taxon>Eukaryota</taxon>
        <taxon>Viridiplantae</taxon>
        <taxon>Streptophyta</taxon>
        <taxon>Embryophyta</taxon>
        <taxon>Tracheophyta</taxon>
        <taxon>Spermatophyta</taxon>
        <taxon>Magnoliopsida</taxon>
        <taxon>Ranunculales</taxon>
        <taxon>Circaeasteraceae</taxon>
        <taxon>Kingdonia</taxon>
    </lineage>
</organism>
<evidence type="ECO:0000256" key="3">
    <source>
        <dbReference type="ARBA" id="ARBA00022729"/>
    </source>
</evidence>
<evidence type="ECO:0000256" key="5">
    <source>
        <dbReference type="ARBA" id="ARBA00022807"/>
    </source>
</evidence>
<dbReference type="PROSITE" id="PS00639">
    <property type="entry name" value="THIOL_PROTEASE_HIS"/>
    <property type="match status" value="1"/>
</dbReference>
<reference evidence="8 9" key="1">
    <citation type="journal article" date="2020" name="IScience">
        <title>Genome Sequencing of the Endangered Kingdonia uniflora (Circaeasteraceae, Ranunculales) Reveals Potential Mechanisms of Evolutionary Specialization.</title>
        <authorList>
            <person name="Sun Y."/>
            <person name="Deng T."/>
            <person name="Zhang A."/>
            <person name="Moore M.J."/>
            <person name="Landis J.B."/>
            <person name="Lin N."/>
            <person name="Zhang H."/>
            <person name="Zhang X."/>
            <person name="Huang J."/>
            <person name="Zhang X."/>
            <person name="Sun H."/>
            <person name="Wang H."/>
        </authorList>
    </citation>
    <scope>NUCLEOTIDE SEQUENCE [LARGE SCALE GENOMIC DNA]</scope>
    <source>
        <strain evidence="8">TB1705</strain>
        <tissue evidence="8">Leaf</tissue>
    </source>
</reference>
<dbReference type="PROSITE" id="PS00139">
    <property type="entry name" value="THIOL_PROTEASE_CYS"/>
    <property type="match status" value="1"/>
</dbReference>
<evidence type="ECO:0000313" key="8">
    <source>
        <dbReference type="EMBL" id="KAF6158433.1"/>
    </source>
</evidence>
<accession>A0A7J7MU77</accession>
<evidence type="ECO:0000313" key="9">
    <source>
        <dbReference type="Proteomes" id="UP000541444"/>
    </source>
</evidence>
<sequence>MNFQNKDFKLVDNRFADLTNEEFRATYLGYKPGYSHPKKKATKKGKGAHKHITDCPASIDWKKKGAVTKVKDQGSCGSCWAFSAVAAIEGINQIKTGKLISLSEQQLVDCDVKSTNKGCSGGLMDDAFNWIKKNGGLTTGSNYPYTGKDDSCNKSRCKKNLTSITGYKDVTANDEKSLQVAVARQPVAVAIDAGSYTFQFYSDGVFTGYCGNQLNHGVTVVGYGGGTEAESKKYWIVKNSWGTAWGESGYIRMKREVNDKEGICGIAIQSSYPLKDKVKSD</sequence>
<evidence type="ECO:0000256" key="2">
    <source>
        <dbReference type="ARBA" id="ARBA00022670"/>
    </source>
</evidence>
<name>A0A7J7MU77_9MAGN</name>
<proteinExistence type="inferred from homology"/>
<comment type="caution">
    <text evidence="8">The sequence shown here is derived from an EMBL/GenBank/DDBJ whole genome shotgun (WGS) entry which is preliminary data.</text>
</comment>
<evidence type="ECO:0000259" key="7">
    <source>
        <dbReference type="SMART" id="SM00645"/>
    </source>
</evidence>
<dbReference type="PRINTS" id="PR00705">
    <property type="entry name" value="PAPAIN"/>
</dbReference>
<dbReference type="InterPro" id="IPR000169">
    <property type="entry name" value="Pept_cys_AS"/>
</dbReference>
<dbReference type="SUPFAM" id="SSF54001">
    <property type="entry name" value="Cysteine proteinases"/>
    <property type="match status" value="1"/>
</dbReference>
<dbReference type="PANTHER" id="PTHR12411">
    <property type="entry name" value="CYSTEINE PROTEASE FAMILY C1-RELATED"/>
    <property type="match status" value="1"/>
</dbReference>
<keyword evidence="6" id="KW-1015">Disulfide bond</keyword>
<keyword evidence="2" id="KW-0645">Protease</keyword>
<dbReference type="InterPro" id="IPR038765">
    <property type="entry name" value="Papain-like_cys_pep_sf"/>
</dbReference>
<evidence type="ECO:0000256" key="1">
    <source>
        <dbReference type="ARBA" id="ARBA00008455"/>
    </source>
</evidence>
<evidence type="ECO:0000256" key="6">
    <source>
        <dbReference type="ARBA" id="ARBA00023157"/>
    </source>
</evidence>
<dbReference type="GO" id="GO:0008234">
    <property type="term" value="F:cysteine-type peptidase activity"/>
    <property type="evidence" value="ECO:0007669"/>
    <property type="project" value="UniProtKB-KW"/>
</dbReference>
<dbReference type="Proteomes" id="UP000541444">
    <property type="component" value="Unassembled WGS sequence"/>
</dbReference>
<dbReference type="Gene3D" id="3.90.70.10">
    <property type="entry name" value="Cysteine proteinases"/>
    <property type="match status" value="1"/>
</dbReference>
<dbReference type="InterPro" id="IPR000668">
    <property type="entry name" value="Peptidase_C1A_C"/>
</dbReference>
<dbReference type="SMART" id="SM00645">
    <property type="entry name" value="Pept_C1"/>
    <property type="match status" value="1"/>
</dbReference>
<dbReference type="InterPro" id="IPR039417">
    <property type="entry name" value="Peptidase_C1A_papain-like"/>
</dbReference>
<dbReference type="PROSITE" id="PS00640">
    <property type="entry name" value="THIOL_PROTEASE_ASN"/>
    <property type="match status" value="1"/>
</dbReference>
<dbReference type="OrthoDB" id="10253408at2759"/>
<dbReference type="EMBL" id="JACGCM010001221">
    <property type="protein sequence ID" value="KAF6158433.1"/>
    <property type="molecule type" value="Genomic_DNA"/>
</dbReference>
<dbReference type="AlphaFoldDB" id="A0A7J7MU77"/>
<protein>
    <recommendedName>
        <fullName evidence="7">Peptidase C1A papain C-terminal domain-containing protein</fullName>
    </recommendedName>
</protein>
<feature type="domain" description="Peptidase C1A papain C-terminal" evidence="7">
    <location>
        <begin position="55"/>
        <end position="274"/>
    </location>
</feature>
<dbReference type="InterPro" id="IPR025660">
    <property type="entry name" value="Pept_his_AS"/>
</dbReference>
<keyword evidence="4" id="KW-0378">Hydrolase</keyword>
<keyword evidence="3" id="KW-0732">Signal</keyword>
<dbReference type="InterPro" id="IPR025661">
    <property type="entry name" value="Pept_asp_AS"/>
</dbReference>